<feature type="domain" description="IraD/Gp25-like" evidence="1">
    <location>
        <begin position="22"/>
        <end position="105"/>
    </location>
</feature>
<name>A0A3A8J4F9_9BACT</name>
<dbReference type="Gene3D" id="3.10.450.40">
    <property type="match status" value="1"/>
</dbReference>
<evidence type="ECO:0000313" key="3">
    <source>
        <dbReference type="Proteomes" id="UP000268094"/>
    </source>
</evidence>
<dbReference type="Proteomes" id="UP000268094">
    <property type="component" value="Unassembled WGS sequence"/>
</dbReference>
<sequence>MARAPFLDKFASRSQKPKVRDSLEHVMRNIEAVLNTKKGYGFFMHDFGLGGYTEKLGTRELVEALTAEIQQEITQHEPRLSGAEVKLRGRDSGLWLHFDCKGTFDDVPCHLRLVFHSITGQVRVHVEET</sequence>
<dbReference type="Pfam" id="PF04965">
    <property type="entry name" value="GPW_gp25"/>
    <property type="match status" value="1"/>
</dbReference>
<protein>
    <submittedName>
        <fullName evidence="2">Type VI secretion system baseplate subunit TssE</fullName>
    </submittedName>
</protein>
<dbReference type="RefSeq" id="WP_120542231.1">
    <property type="nucleotide sequence ID" value="NZ_RAVZ01000133.1"/>
</dbReference>
<dbReference type="AlphaFoldDB" id="A0A3A8J4F9"/>
<proteinExistence type="predicted"/>
<dbReference type="SUPFAM" id="SSF160719">
    <property type="entry name" value="gpW/gp25-like"/>
    <property type="match status" value="1"/>
</dbReference>
<keyword evidence="3" id="KW-1185">Reference proteome</keyword>
<dbReference type="OrthoDB" id="5512143at2"/>
<reference evidence="3" key="1">
    <citation type="submission" date="2018-09" db="EMBL/GenBank/DDBJ databases">
        <authorList>
            <person name="Livingstone P.G."/>
            <person name="Whitworth D.E."/>
        </authorList>
    </citation>
    <scope>NUCLEOTIDE SEQUENCE [LARGE SCALE GENOMIC DNA]</scope>
    <source>
        <strain evidence="3">CA054A</strain>
    </source>
</reference>
<evidence type="ECO:0000259" key="1">
    <source>
        <dbReference type="Pfam" id="PF04965"/>
    </source>
</evidence>
<evidence type="ECO:0000313" key="2">
    <source>
        <dbReference type="EMBL" id="RKG85431.1"/>
    </source>
</evidence>
<comment type="caution">
    <text evidence="2">The sequence shown here is derived from an EMBL/GenBank/DDBJ whole genome shotgun (WGS) entry which is preliminary data.</text>
</comment>
<dbReference type="EMBL" id="RAVZ01000133">
    <property type="protein sequence ID" value="RKG85431.1"/>
    <property type="molecule type" value="Genomic_DNA"/>
</dbReference>
<dbReference type="InterPro" id="IPR007048">
    <property type="entry name" value="IraD/Gp25-like"/>
</dbReference>
<accession>A0A3A8J4F9</accession>
<organism evidence="2 3">
    <name type="scientific">Corallococcus terminator</name>
    <dbReference type="NCBI Taxonomy" id="2316733"/>
    <lineage>
        <taxon>Bacteria</taxon>
        <taxon>Pseudomonadati</taxon>
        <taxon>Myxococcota</taxon>
        <taxon>Myxococcia</taxon>
        <taxon>Myxococcales</taxon>
        <taxon>Cystobacterineae</taxon>
        <taxon>Myxococcaceae</taxon>
        <taxon>Corallococcus</taxon>
    </lineage>
</organism>
<gene>
    <name evidence="2" type="ORF">D7V88_19905</name>
</gene>